<protein>
    <submittedName>
        <fullName evidence="2">Uncharacterized protein</fullName>
    </submittedName>
</protein>
<name>A0A1I1Z926_9RHOB</name>
<feature type="compositionally biased region" description="Basic and acidic residues" evidence="1">
    <location>
        <begin position="16"/>
        <end position="32"/>
    </location>
</feature>
<evidence type="ECO:0000256" key="1">
    <source>
        <dbReference type="SAM" id="MobiDB-lite"/>
    </source>
</evidence>
<keyword evidence="3" id="KW-1185">Reference proteome</keyword>
<evidence type="ECO:0000313" key="2">
    <source>
        <dbReference type="EMBL" id="SFE28354.1"/>
    </source>
</evidence>
<gene>
    <name evidence="2" type="ORF">SAMN04515678_10856</name>
</gene>
<dbReference type="InterPro" id="IPR053855">
    <property type="entry name" value="DUF6931"/>
</dbReference>
<dbReference type="OrthoDB" id="5572566at2"/>
<proteinExistence type="predicted"/>
<dbReference type="Pfam" id="PF22011">
    <property type="entry name" value="DUF6931"/>
    <property type="match status" value="1"/>
</dbReference>
<dbReference type="AlphaFoldDB" id="A0A1I1Z926"/>
<accession>A0A1I1Z926</accession>
<dbReference type="Proteomes" id="UP000325289">
    <property type="component" value="Unassembled WGS sequence"/>
</dbReference>
<organism evidence="2 3">
    <name type="scientific">Roseivivax sediminis</name>
    <dbReference type="NCBI Taxonomy" id="936889"/>
    <lineage>
        <taxon>Bacteria</taxon>
        <taxon>Pseudomonadati</taxon>
        <taxon>Pseudomonadota</taxon>
        <taxon>Alphaproteobacteria</taxon>
        <taxon>Rhodobacterales</taxon>
        <taxon>Roseobacteraceae</taxon>
        <taxon>Roseivivax</taxon>
    </lineage>
</organism>
<dbReference type="EMBL" id="FOMS01000008">
    <property type="protein sequence ID" value="SFE28354.1"/>
    <property type="molecule type" value="Genomic_DNA"/>
</dbReference>
<dbReference type="RefSeq" id="WP_149756413.1">
    <property type="nucleotide sequence ID" value="NZ_FOMS01000008.1"/>
</dbReference>
<evidence type="ECO:0000313" key="3">
    <source>
        <dbReference type="Proteomes" id="UP000325289"/>
    </source>
</evidence>
<feature type="region of interest" description="Disordered" evidence="1">
    <location>
        <begin position="1"/>
        <end position="42"/>
    </location>
</feature>
<reference evidence="2 3" key="1">
    <citation type="submission" date="2016-10" db="EMBL/GenBank/DDBJ databases">
        <authorList>
            <person name="Varghese N."/>
            <person name="Submissions S."/>
        </authorList>
    </citation>
    <scope>NUCLEOTIDE SEQUENCE [LARGE SCALE GENOMIC DNA]</scope>
    <source>
        <strain evidence="3">YIM D21,KCTC 23444,ACCC 10710</strain>
    </source>
</reference>
<sequence length="216" mass="23437">MTDGGGNLPASVLPEPPDRTDAAELPEADRTRPPRRTLRHDGPAELFESLPEIARLTQHRPRPGDTTRSYLTRLRQSATPEEAITFAAFAAEPRTAIWWGHACLSPGAGQAVPDADRAMMGLVRDWLLHPDESHRWATMQAALFATRRSPAVLLGLAVGWSGGPPAPNDPAPAPRWRQPQALNAAVLSQLAETPSDVRRGRLQDYVDAAAALFGVR</sequence>